<feature type="transmembrane region" description="Helical" evidence="7">
    <location>
        <begin position="490"/>
        <end position="512"/>
    </location>
</feature>
<feature type="transmembrane region" description="Helical" evidence="7">
    <location>
        <begin position="259"/>
        <end position="280"/>
    </location>
</feature>
<evidence type="ECO:0000256" key="4">
    <source>
        <dbReference type="ARBA" id="ARBA00022989"/>
    </source>
</evidence>
<evidence type="ECO:0000313" key="10">
    <source>
        <dbReference type="Proteomes" id="UP001166286"/>
    </source>
</evidence>
<dbReference type="AlphaFoldDB" id="A0AA39V3L4"/>
<feature type="region of interest" description="Disordered" evidence="6">
    <location>
        <begin position="226"/>
        <end position="245"/>
    </location>
</feature>
<feature type="transmembrane region" description="Helical" evidence="7">
    <location>
        <begin position="318"/>
        <end position="344"/>
    </location>
</feature>
<feature type="compositionally biased region" description="Basic residues" evidence="6">
    <location>
        <begin position="162"/>
        <end position="172"/>
    </location>
</feature>
<dbReference type="SMART" id="SM00014">
    <property type="entry name" value="acidPPc"/>
    <property type="match status" value="1"/>
</dbReference>
<evidence type="ECO:0000256" key="6">
    <source>
        <dbReference type="SAM" id="MobiDB-lite"/>
    </source>
</evidence>
<gene>
    <name evidence="9" type="ORF">JMJ35_003400</name>
</gene>
<dbReference type="Gene3D" id="1.20.144.10">
    <property type="entry name" value="Phosphatidic acid phosphatase type 2/haloperoxidase"/>
    <property type="match status" value="1"/>
</dbReference>
<proteinExistence type="inferred from homology"/>
<reference evidence="9" key="1">
    <citation type="submission" date="2023-03" db="EMBL/GenBank/DDBJ databases">
        <title>Complete genome of Cladonia borealis.</title>
        <authorList>
            <person name="Park H."/>
        </authorList>
    </citation>
    <scope>NUCLEOTIDE SEQUENCE</scope>
    <source>
        <strain evidence="9">ANT050790</strain>
    </source>
</reference>
<dbReference type="InterPro" id="IPR036938">
    <property type="entry name" value="PAP2/HPO_sf"/>
</dbReference>
<evidence type="ECO:0000256" key="1">
    <source>
        <dbReference type="ARBA" id="ARBA00004141"/>
    </source>
</evidence>
<feature type="region of interest" description="Disordered" evidence="6">
    <location>
        <begin position="597"/>
        <end position="630"/>
    </location>
</feature>
<dbReference type="Proteomes" id="UP001166286">
    <property type="component" value="Unassembled WGS sequence"/>
</dbReference>
<evidence type="ECO:0000259" key="8">
    <source>
        <dbReference type="SMART" id="SM00014"/>
    </source>
</evidence>
<keyword evidence="10" id="KW-1185">Reference proteome</keyword>
<evidence type="ECO:0000313" key="9">
    <source>
        <dbReference type="EMBL" id="KAK0514783.1"/>
    </source>
</evidence>
<evidence type="ECO:0000256" key="3">
    <source>
        <dbReference type="ARBA" id="ARBA00022692"/>
    </source>
</evidence>
<dbReference type="InterPro" id="IPR000326">
    <property type="entry name" value="PAP2/HPO"/>
</dbReference>
<feature type="region of interest" description="Disordered" evidence="6">
    <location>
        <begin position="149"/>
        <end position="182"/>
    </location>
</feature>
<accession>A0AA39V3L4</accession>
<feature type="region of interest" description="Disordered" evidence="6">
    <location>
        <begin position="711"/>
        <end position="767"/>
    </location>
</feature>
<comment type="caution">
    <text evidence="9">The sequence shown here is derived from an EMBL/GenBank/DDBJ whole genome shotgun (WGS) entry which is preliminary data.</text>
</comment>
<feature type="transmembrane region" description="Helical" evidence="7">
    <location>
        <begin position="518"/>
        <end position="536"/>
    </location>
</feature>
<dbReference type="Pfam" id="PF01569">
    <property type="entry name" value="PAP2"/>
    <property type="match status" value="1"/>
</dbReference>
<dbReference type="EMBL" id="JAFEKC020000005">
    <property type="protein sequence ID" value="KAK0514783.1"/>
    <property type="molecule type" value="Genomic_DNA"/>
</dbReference>
<feature type="region of interest" description="Disordered" evidence="6">
    <location>
        <begin position="657"/>
        <end position="680"/>
    </location>
</feature>
<keyword evidence="3 7" id="KW-0812">Transmembrane</keyword>
<feature type="region of interest" description="Disordered" evidence="6">
    <location>
        <begin position="18"/>
        <end position="93"/>
    </location>
</feature>
<name>A0AA39V3L4_9LECA</name>
<protein>
    <recommendedName>
        <fullName evidence="8">Phosphatidic acid phosphatase type 2/haloperoxidase domain-containing protein</fullName>
    </recommendedName>
</protein>
<dbReference type="SUPFAM" id="SSF48317">
    <property type="entry name" value="Acid phosphatase/Vanadium-dependent haloperoxidase"/>
    <property type="match status" value="1"/>
</dbReference>
<evidence type="ECO:0000256" key="2">
    <source>
        <dbReference type="ARBA" id="ARBA00008816"/>
    </source>
</evidence>
<dbReference type="GO" id="GO:0008195">
    <property type="term" value="F:phosphatidate phosphatase activity"/>
    <property type="evidence" value="ECO:0007669"/>
    <property type="project" value="TreeGrafter"/>
</dbReference>
<feature type="transmembrane region" description="Helical" evidence="7">
    <location>
        <begin position="350"/>
        <end position="371"/>
    </location>
</feature>
<evidence type="ECO:0000256" key="7">
    <source>
        <dbReference type="SAM" id="Phobius"/>
    </source>
</evidence>
<dbReference type="PANTHER" id="PTHR10165:SF84">
    <property type="entry name" value="PHOSPHATIDIC ACID PHOSPHATASE BETA"/>
    <property type="match status" value="1"/>
</dbReference>
<keyword evidence="4 7" id="KW-1133">Transmembrane helix</keyword>
<feature type="domain" description="Phosphatidic acid phosphatase type 2/haloperoxidase" evidence="8">
    <location>
        <begin position="352"/>
        <end position="536"/>
    </location>
</feature>
<dbReference type="GO" id="GO:0016020">
    <property type="term" value="C:membrane"/>
    <property type="evidence" value="ECO:0007669"/>
    <property type="project" value="UniProtKB-SubCell"/>
</dbReference>
<evidence type="ECO:0000256" key="5">
    <source>
        <dbReference type="ARBA" id="ARBA00023136"/>
    </source>
</evidence>
<organism evidence="9 10">
    <name type="scientific">Cladonia borealis</name>
    <dbReference type="NCBI Taxonomy" id="184061"/>
    <lineage>
        <taxon>Eukaryota</taxon>
        <taxon>Fungi</taxon>
        <taxon>Dikarya</taxon>
        <taxon>Ascomycota</taxon>
        <taxon>Pezizomycotina</taxon>
        <taxon>Lecanoromycetes</taxon>
        <taxon>OSLEUM clade</taxon>
        <taxon>Lecanoromycetidae</taxon>
        <taxon>Lecanorales</taxon>
        <taxon>Lecanorineae</taxon>
        <taxon>Cladoniaceae</taxon>
        <taxon>Cladonia</taxon>
    </lineage>
</organism>
<sequence>MHQVSRIEVRRVFTQALAPDDSHANIPVDAPPAGPSGPQSQIDEGEQGVSPGTVEANGEHDMMMQNPSPRSLYQQPLKSSSEPTLSTSNPEWELPRERLAAELRRLRAPPKSFRHPFVLNQDDLLVRSTLEGAMYDGDVAFGGVALLPGGSSSSHPCDTVPLHRRDRRRSRSSSRATVQTRVHAPAPEVPSRGFVGNSQDHRVSFEDMEPAIEHRHEDTGVTSEIAEAPSPHDSGRAHGVPQRSTRWDQNIKKNPCSRWLWLVLPDLCLLISAFIAAVCLERFLDNFRWMHRTFPMTWDSRTITWIGPIDISWPKQDFIVPIMTAEILIPLIPTLVLLAMQIWVRNFWDFNAAIFGLFKGIAIVTLLQVILKSFIGEFRPHFMSVCNPYGGLFGFAGSRSAIRFASVFECPALRSAIISHVKRVPQGPNGPPHPPIPVLKIRKTAEYKMLRFAMQSFPSGHTIESFCVGTFLALYLNAKLKACSDYHTSLWKLMVVLSPIVGAAFIAASVAVDHNHHFHDVVLSIPIGVLVGLLAYRTHYVSIFNYHTNHLYLPWSSLHRSTNLTAPTVPIARDAKPGYRFKSKYRHKTAVAWPRRPETQGWDRGQETGTVGLDGTGDGKSGRSRRSRLPRTVKKGIMRQSMFPVRRARSNDAIRSRDNISPMTDGPPVMTPATRTAGYSPLRAPPNSAATNHSLDSPGRDIVTAMNLATKAAECSTPPRPPNSAAMSRYFDSPGKDVAPAATPNSGSPGRVAVDEWVCGGRPSDMV</sequence>
<comment type="similarity">
    <text evidence="2">Belongs to the PA-phosphatase related phosphoesterase family.</text>
</comment>
<keyword evidence="5 7" id="KW-0472">Membrane</keyword>
<dbReference type="InterPro" id="IPR043216">
    <property type="entry name" value="PAP-like"/>
</dbReference>
<dbReference type="PANTHER" id="PTHR10165">
    <property type="entry name" value="LIPID PHOSPHATE PHOSPHATASE"/>
    <property type="match status" value="1"/>
</dbReference>
<dbReference type="GO" id="GO:0006644">
    <property type="term" value="P:phospholipid metabolic process"/>
    <property type="evidence" value="ECO:0007669"/>
    <property type="project" value="InterPro"/>
</dbReference>
<dbReference type="GO" id="GO:0046839">
    <property type="term" value="P:phospholipid dephosphorylation"/>
    <property type="evidence" value="ECO:0007669"/>
    <property type="project" value="TreeGrafter"/>
</dbReference>
<comment type="subcellular location">
    <subcellularLocation>
        <location evidence="1">Membrane</location>
        <topology evidence="1">Multi-pass membrane protein</topology>
    </subcellularLocation>
</comment>
<feature type="compositionally biased region" description="Polar residues" evidence="6">
    <location>
        <begin position="65"/>
        <end position="90"/>
    </location>
</feature>